<reference evidence="2" key="1">
    <citation type="submission" date="2022-08" db="EMBL/GenBank/DDBJ databases">
        <authorList>
            <consortium name="DOE Joint Genome Institute"/>
            <person name="Min B."/>
            <person name="Riley R."/>
            <person name="Sierra-Patev S."/>
            <person name="Naranjo-Ortiz M."/>
            <person name="Looney B."/>
            <person name="Konkel Z."/>
            <person name="Slot J.C."/>
            <person name="Sakamoto Y."/>
            <person name="Steenwyk J.L."/>
            <person name="Rokas A."/>
            <person name="Carro J."/>
            <person name="Camarero S."/>
            <person name="Ferreira P."/>
            <person name="Molpeceres G."/>
            <person name="Ruiz-Duenas F.J."/>
            <person name="Serrano A."/>
            <person name="Henrissat B."/>
            <person name="Drula E."/>
            <person name="Hughes K.W."/>
            <person name="Mata J.L."/>
            <person name="Ishikawa N.K."/>
            <person name="Vargas-Isla R."/>
            <person name="Ushijima S."/>
            <person name="Smith C.A."/>
            <person name="Ahrendt S."/>
            <person name="Andreopoulos W."/>
            <person name="He G."/>
            <person name="Labutti K."/>
            <person name="Lipzen A."/>
            <person name="Ng V."/>
            <person name="Sandor L."/>
            <person name="Barry K."/>
            <person name="Martinez A.T."/>
            <person name="Xiao Y."/>
            <person name="Gibbons J.G."/>
            <person name="Terashima K."/>
            <person name="Hibbett D.S."/>
            <person name="Grigoriev I.V."/>
        </authorList>
    </citation>
    <scope>NUCLEOTIDE SEQUENCE</scope>
    <source>
        <strain evidence="2">TFB9207</strain>
    </source>
</reference>
<sequence>MIMLRGLLSACIVLAITVPATLQAAYASPVPLDLSAPSSLHGVSLPTSSLSHSSLSRYFKSLYGHCRLKPQSPSSPTRVLIGYGFTQKSNWDEKTVAKDPGYLSDFFLVRPSNPKSKSKGDLVLYQKPVLPTRNPHADPEHFLKVSGRLFCVCSPIKPVCSVWFKGTKNE</sequence>
<name>A0AA38P4N9_9AGAR</name>
<accession>A0AA38P4N9</accession>
<keyword evidence="1" id="KW-0732">Signal</keyword>
<comment type="caution">
    <text evidence="2">The sequence shown here is derived from an EMBL/GenBank/DDBJ whole genome shotgun (WGS) entry which is preliminary data.</text>
</comment>
<proteinExistence type="predicted"/>
<dbReference type="Proteomes" id="UP001163846">
    <property type="component" value="Unassembled WGS sequence"/>
</dbReference>
<dbReference type="EMBL" id="MU806354">
    <property type="protein sequence ID" value="KAJ3836046.1"/>
    <property type="molecule type" value="Genomic_DNA"/>
</dbReference>
<gene>
    <name evidence="2" type="ORF">F5878DRAFT_283554</name>
</gene>
<evidence type="ECO:0000313" key="2">
    <source>
        <dbReference type="EMBL" id="KAJ3836046.1"/>
    </source>
</evidence>
<feature type="signal peptide" evidence="1">
    <location>
        <begin position="1"/>
        <end position="27"/>
    </location>
</feature>
<evidence type="ECO:0000313" key="3">
    <source>
        <dbReference type="Proteomes" id="UP001163846"/>
    </source>
</evidence>
<protein>
    <submittedName>
        <fullName evidence="2">Uncharacterized protein</fullName>
    </submittedName>
</protein>
<feature type="chain" id="PRO_5041449958" evidence="1">
    <location>
        <begin position="28"/>
        <end position="170"/>
    </location>
</feature>
<organism evidence="2 3">
    <name type="scientific">Lentinula raphanica</name>
    <dbReference type="NCBI Taxonomy" id="153919"/>
    <lineage>
        <taxon>Eukaryota</taxon>
        <taxon>Fungi</taxon>
        <taxon>Dikarya</taxon>
        <taxon>Basidiomycota</taxon>
        <taxon>Agaricomycotina</taxon>
        <taxon>Agaricomycetes</taxon>
        <taxon>Agaricomycetidae</taxon>
        <taxon>Agaricales</taxon>
        <taxon>Marasmiineae</taxon>
        <taxon>Omphalotaceae</taxon>
        <taxon>Lentinula</taxon>
    </lineage>
</organism>
<dbReference type="AlphaFoldDB" id="A0AA38P4N9"/>
<keyword evidence="3" id="KW-1185">Reference proteome</keyword>
<evidence type="ECO:0000256" key="1">
    <source>
        <dbReference type="SAM" id="SignalP"/>
    </source>
</evidence>